<evidence type="ECO:0008006" key="3">
    <source>
        <dbReference type="Google" id="ProtNLM"/>
    </source>
</evidence>
<dbReference type="RefSeq" id="WP_145670521.1">
    <property type="nucleotide sequence ID" value="NZ_VIWO01000004.1"/>
</dbReference>
<proteinExistence type="predicted"/>
<protein>
    <recommendedName>
        <fullName evidence="3">PA14 domain-containing protein</fullName>
    </recommendedName>
</protein>
<name>A0A561PQX9_9BACT</name>
<evidence type="ECO:0000313" key="1">
    <source>
        <dbReference type="EMBL" id="TWF40527.1"/>
    </source>
</evidence>
<accession>A0A561PQX9</accession>
<dbReference type="Gene3D" id="2.60.120.260">
    <property type="entry name" value="Galactose-binding domain-like"/>
    <property type="match status" value="1"/>
</dbReference>
<reference evidence="1 2" key="1">
    <citation type="submission" date="2019-06" db="EMBL/GenBank/DDBJ databases">
        <title>Sorghum-associated microbial communities from plants grown in Nebraska, USA.</title>
        <authorList>
            <person name="Schachtman D."/>
        </authorList>
    </citation>
    <scope>NUCLEOTIDE SEQUENCE [LARGE SCALE GENOMIC DNA]</scope>
    <source>
        <strain evidence="1 2">1209</strain>
    </source>
</reference>
<sequence length="2187" mass="240834">MIFGNIIFRKSIAIFFLGLLTVQLLLPTAASALTSGPAQPEAKQFATAGTSDMVDLFTGGFKYNVPVMDIDGYPINLNYSSGVGMDDEASWVGLGWNLNVGAINRGLRGLPDDLLGDEVTSEHYVAPKITVGGKGTLKGEFSGWGIGKLKGSVSLGVFSDTYTGMGAEFGANAGLSLTEASSGTLTLGLGINSNTSEGVNLTPSLNLSLYNAKSEDLVNNSLGLSLGLGYNTRQGLKNLTLTQSFGFTTTDIADPTKSGSASYDVGGIGFSFNTPAFYPQIGIPYKTTNRTYSVDLGGMAFLCFTGGGLTGYKYKREIQRRTNKNPAFGFLYANNGTDVPRAMMDFMREKDNPVVRNIPNIAVPISTPDVFSYSSQLGSGQFRLYRGGNGVVFDPAVNDVTNTATAGLDLGFGGIFHGGVTFYKQDVSNKTNKWKNDNNFLAKGDYKNEETQGEEHAYFKQMDEKNVGNLAYEQAIGGEGVMHVNLNGLQAQSELKSKNNEVTTISGSYAKRGRQVRRTAISYLTGTEGAKAAVSKDVESYPENKIGSFTPVIPTSDRATKISRTTGTRANHLSEITVTGDDGKRMVYGVPAYNNFQEEYSFAVDPAKKVAGDINRNLVGFNLESDGSFKHNYPNSVDKYFHRERQPAYASSFLLSAVLSPDYVDVTGDGITDDDLGTAVKFNYTRTTSTYKWRTPGEPGKALYNKALNADPDDDKCSIVYGEKELWYLSSIETKNKIMFFITDTRKDALGVTGPTGTLDKSDGNKQRLLKEIRLYSKKDLTTPIKTAIFDYDYLLCNKIPNYDTLNVGTGRGKLTLTSLAFAYGSSSKGKHFPYTFKYKGGNPDYAYLSTDRWGNYKLPNSNSNAGFGALRNDEFPYSTQKKSDADIAATSWNLTNINLPTGGDINVTYESGDYGYVQDQPAMQMVKLVNEYVNSDGARVNNLFDAAGFVVQLDRSLRGSSDGEKLADFTNNYLNGTNNFYARLYVNVSDNASGLVDANCDFVSCYGEVVKVIDRGGGQVCVILKSMQNGNVSSNPFIFSAWQKMRTEYPMYAYPGYKNRVSDDMPIAAALSAIVNSLGNLREITENFYAKAKRKRFSALVDFNKSYCRLAKADGIKVGGSARVKRVIISDAWGTITGAPNTEATYGQEYTYTTTWNGKTISSGVASYEPHVGGDENPLRLPLRYSESVRGGLDNYFYLERPFGESLYPAPVVGYSKVVVKDINPATGTADVAPKTGWVQHEYYTAKDFPVQVDYDHSPDIYNYDSKGWFSFLGADIVHEQVLSQGYVVKLNDMHGKPKAERVFNQSGAEIASTLYYFNARNLDAGTQALVNKVDVVDEKGNITKDQVIGREIEMTTDMREQETANIGKNLQFGGDIIPSPIPVIPFIPVPHWPSSKNNEYRLFRSAAVLKTIQYSGVLDKVVKTINGSTVTTKNLLFDAVTGDPVVTTTNNEFDDPVYQVNIPAYWTYAGMGGAYRNNNLKIGMSTGAYNAINAALTSFLTPGDELIDVTPGNNHYWVIRTKADKESAPSLKLIDRGGSTVRVAEERQMKVCRSGYRNLLTAPGASFVCLKNPVENGVFRFKTDEELASMNVLDAKATLYDQEWAARLPCMSIPAGYDYERPDRDAYIRRTHILTDRLNLAKAPNNPAEHGEDGATFFDSNGNLIIHRMDPYWYGKLRNIGAWPQSAYDNQNYYTYETTITIPPASAYSIGYGADDEIIITLDGTWVGGLTGDGEANHTQWQVIGLNTQPGKHKLRVRARNIAAPNRAFAMEIYNVGIGQIAQMSNAAANVIYSTTDWFTYPPNALESTDINGLDTVRFEQYSIPIDYRVNPYQLGFLGNWRAQEGKAFLVNRTGQQLTTPAIRKNGAYQNFTPYWYYSAAAGGWVKSNSNSSRWVSTGTTSLFDAQGNGIESKDALGIFKSALYSFNNTVPAAVSNNAMQREIFYDSFEDYDYRSADIMSRTCPRDSCNIFSRIQETGQQYTNWIDNQVAHTGKSSLKLPSPLTLYAYVHSDVHHTQPYLDFSKEGEYQRILSPTLYPRGFNPKPNALYIFSAWVKDAQPAGKNSDFKLGINGTNYDLTVAAAVEGWKLVTASFSVPAGKLQVQLSAGSSTTRVDDIRIFPVQGSIKTFAYDPKNQRLMAEMDDNNLATLYEYDDEGTLIRLKKETERGIMTIKENRSSYRSKN</sequence>
<dbReference type="OrthoDB" id="9814627at2"/>
<dbReference type="EMBL" id="VIWO01000004">
    <property type="protein sequence ID" value="TWF40527.1"/>
    <property type="molecule type" value="Genomic_DNA"/>
</dbReference>
<evidence type="ECO:0000313" key="2">
    <source>
        <dbReference type="Proteomes" id="UP000320811"/>
    </source>
</evidence>
<dbReference type="Proteomes" id="UP000320811">
    <property type="component" value="Unassembled WGS sequence"/>
</dbReference>
<gene>
    <name evidence="1" type="ORF">FHW36_104209</name>
</gene>
<keyword evidence="2" id="KW-1185">Reference proteome</keyword>
<comment type="caution">
    <text evidence="1">The sequence shown here is derived from an EMBL/GenBank/DDBJ whole genome shotgun (WGS) entry which is preliminary data.</text>
</comment>
<organism evidence="1 2">
    <name type="scientific">Chitinophaga polysaccharea</name>
    <dbReference type="NCBI Taxonomy" id="1293035"/>
    <lineage>
        <taxon>Bacteria</taxon>
        <taxon>Pseudomonadati</taxon>
        <taxon>Bacteroidota</taxon>
        <taxon>Chitinophagia</taxon>
        <taxon>Chitinophagales</taxon>
        <taxon>Chitinophagaceae</taxon>
        <taxon>Chitinophaga</taxon>
    </lineage>
</organism>